<dbReference type="InterPro" id="IPR032711">
    <property type="entry name" value="SoxY"/>
</dbReference>
<name>A0A3B1EA89_9ZZZZ</name>
<dbReference type="Gene3D" id="2.60.40.2470">
    <property type="entry name" value="SoxY domain"/>
    <property type="match status" value="1"/>
</dbReference>
<dbReference type="Pfam" id="PF13501">
    <property type="entry name" value="SoxY"/>
    <property type="match status" value="1"/>
</dbReference>
<reference evidence="2" key="1">
    <citation type="submission" date="2018-10" db="EMBL/GenBank/DDBJ databases">
        <authorList>
            <person name="Aoki K."/>
        </authorList>
    </citation>
    <scope>NUCLEOTIDE SEQUENCE</scope>
</reference>
<proteinExistence type="predicted"/>
<evidence type="ECO:0000259" key="1">
    <source>
        <dbReference type="Pfam" id="PF13501"/>
    </source>
</evidence>
<dbReference type="AlphaFoldDB" id="A0A3B1EA89"/>
<dbReference type="NCBIfam" id="TIGR04488">
    <property type="entry name" value="SoxY_true_GGCGG"/>
    <property type="match status" value="1"/>
</dbReference>
<dbReference type="InterPro" id="IPR016568">
    <property type="entry name" value="Sulphur_oxidation_SoxY"/>
</dbReference>
<accession>A0A3B1EA89</accession>
<gene>
    <name evidence="2" type="ORF">MNB_ARC-1_78</name>
</gene>
<evidence type="ECO:0000313" key="2">
    <source>
        <dbReference type="EMBL" id="VAY87770.1"/>
    </source>
</evidence>
<feature type="domain" description="Ig-like SoxY" evidence="1">
    <location>
        <begin position="60"/>
        <end position="161"/>
    </location>
</feature>
<organism evidence="2">
    <name type="scientific">hydrothermal vent metagenome</name>
    <dbReference type="NCBI Taxonomy" id="652676"/>
    <lineage>
        <taxon>unclassified sequences</taxon>
        <taxon>metagenomes</taxon>
        <taxon>ecological metagenomes</taxon>
    </lineage>
</organism>
<dbReference type="EMBL" id="UOYO01000035">
    <property type="protein sequence ID" value="VAY87770.1"/>
    <property type="molecule type" value="Genomic_DNA"/>
</dbReference>
<dbReference type="InterPro" id="IPR038162">
    <property type="entry name" value="SoxY_sf"/>
</dbReference>
<sequence>MERRKFLGLGLGVAALSIAPSTLSAIDFRTTKPKAWSTTNSMKNKKIDATNLDGMNAAIKELFGSSKTMNKKIKLKAPAIAENGAVIPVTVSTKLNAKTIGIFQSSNPEATVAVFTIDKNSIPNYSIRIKMAQTGTVKVVAEVDGKLYSAEQIVKVTAGGCGG</sequence>
<protein>
    <submittedName>
        <fullName evidence="2">Sulfur oxidation protein SoxY</fullName>
    </submittedName>
</protein>